<dbReference type="EMBL" id="UGHK01000002">
    <property type="protein sequence ID" value="STO71163.1"/>
    <property type="molecule type" value="Genomic_DNA"/>
</dbReference>
<keyword evidence="5" id="KW-0378">Hydrolase</keyword>
<dbReference type="RefSeq" id="WP_017806601.1">
    <property type="nucleotide sequence ID" value="NZ_PQVK01000031.1"/>
</dbReference>
<evidence type="ECO:0000256" key="2">
    <source>
        <dbReference type="SAM" id="MobiDB-lite"/>
    </source>
</evidence>
<feature type="coiled-coil region" evidence="1">
    <location>
        <begin position="858"/>
        <end position="885"/>
    </location>
</feature>
<feature type="region of interest" description="Disordered" evidence="2">
    <location>
        <begin position="593"/>
        <end position="626"/>
    </location>
</feature>
<dbReference type="InterPro" id="IPR000209">
    <property type="entry name" value="Peptidase_S8/S53_dom"/>
</dbReference>
<feature type="signal peptide" evidence="3">
    <location>
        <begin position="1"/>
        <end position="26"/>
    </location>
</feature>
<evidence type="ECO:0000313" key="6">
    <source>
        <dbReference type="Proteomes" id="UP000254465"/>
    </source>
</evidence>
<dbReference type="GO" id="GO:0006508">
    <property type="term" value="P:proteolysis"/>
    <property type="evidence" value="ECO:0007669"/>
    <property type="project" value="UniProtKB-KW"/>
</dbReference>
<reference evidence="5 6" key="1">
    <citation type="submission" date="2018-06" db="EMBL/GenBank/DDBJ databases">
        <authorList>
            <consortium name="Pathogen Informatics"/>
            <person name="Doyle S."/>
        </authorList>
    </citation>
    <scope>NUCLEOTIDE SEQUENCE [LARGE SCALE GENOMIC DNA]</scope>
    <source>
        <strain evidence="5 6">NCTC11296</strain>
    </source>
</reference>
<proteinExistence type="predicted"/>
<feature type="region of interest" description="Disordered" evidence="2">
    <location>
        <begin position="659"/>
        <end position="703"/>
    </location>
</feature>
<dbReference type="Gene3D" id="3.40.50.200">
    <property type="entry name" value="Peptidase S8/S53 domain"/>
    <property type="match status" value="1"/>
</dbReference>
<dbReference type="EC" id="3.4.21.-" evidence="5"/>
<protein>
    <submittedName>
        <fullName evidence="5">Outer membrane serine protease</fullName>
        <ecNumber evidence="5">3.4.21.-</ecNumber>
    </submittedName>
</protein>
<evidence type="ECO:0000313" key="5">
    <source>
        <dbReference type="EMBL" id="STO71163.1"/>
    </source>
</evidence>
<feature type="compositionally biased region" description="Basic and acidic residues" evidence="2">
    <location>
        <begin position="688"/>
        <end position="697"/>
    </location>
</feature>
<dbReference type="Pfam" id="PF00082">
    <property type="entry name" value="Peptidase_S8"/>
    <property type="match status" value="1"/>
</dbReference>
<sequence>MKTHSLHLTPITLALAVALNSHYLFAADTFNRQSAVEKLKDLSESTEQFGFWQDSDRYHNNNKNIANAVALLVDTGVDSRSFGASELYSEGIKTIPYGKNQFEVVTTLSPDKFDYVFHGTKMGRVLLNTAGSGQLYVVQGLKGGDSYWKPLLNGTYQANERLYQQTQQYATVVSNAWTDNGIFSDSKQAYWEAIQKIYAQGSLQVMATGNSTLDDYFSKNPSATIETLVPYADQNAIKEGFIAVTGVKNDGIKVFQPCGKAKSFCLTATVSTRIRYIDPDTNSATYSTPGGSSSATAYTSGVALALKQKYDWFSAKDIKNTLFTTAIDRGDTGIDAIWGVGELDKNRALLGYGRFDADKNNDLNVTGVAQRYYFDNNIAGDGGFIKRGEKELVLNGDNTFAGIGVIKQGKVTLNGDNTASFTVEKDGTLASGTRFKLDRSSMQSLPITSGSVDNAGTLESLNRTNWKINGDLTNQDSGVINKNIGAKIEVTGTATLGGKLNVRNIATGYIPKTGHREVLLEAGNFVDRGIQLSIDSALLAVADTIAFDQDKKQIYVGLARRSVREAFEEQASPNPQPSEEPTITEVAEKEPLVETAEQNQAQPAEESNNPVSAPETNTSPPIVMVDDKQIESTTIVPDEKNEIISDQTQFIEMVKNKEITPSADAPAKSVEENEPEEATSLPAESESETVKNNKTEQDASLSDDIDDTSIKMVENHSKDQAEMTVVSSGIAEQGEQKQYFGWLNDAEVMDNLSAQFDKLNAQAMLTAEQQKWYAELLNKDANHFAEYVFAQGFQTVVHQQQASLNEQQNASLRWVNDGLNRRHSTLWVSVDKTSNHPDLTYINADFKADMLSLNGLKVEDKHRLMVRLSRNNQRYEENYQAVHKTVKERSVQGQLAYGYDFSPFLSLIGSASYGKGKVKYQTQFNGISQINDGHLTSYGASLALALRYPISSQWQWENMISFGYGQQKLTNLALSDVSKIRSLKTTLTSLGGISTLSYQWGGLNAFAQFMVQKNLSSKTTGEAEYVGIPVHIAQQERIYPQLQRQIGLGVGYQYANWKIAASANVGNADQRNVHFDVGYLF</sequence>
<organism evidence="5 6">
    <name type="scientific">Avibacterium paragallinarum</name>
    <name type="common">Haemophilus gallinarum</name>
    <dbReference type="NCBI Taxonomy" id="728"/>
    <lineage>
        <taxon>Bacteria</taxon>
        <taxon>Pseudomonadati</taxon>
        <taxon>Pseudomonadota</taxon>
        <taxon>Gammaproteobacteria</taxon>
        <taxon>Pasteurellales</taxon>
        <taxon>Pasteurellaceae</taxon>
        <taxon>Avibacterium</taxon>
    </lineage>
</organism>
<dbReference type="SUPFAM" id="SSF52743">
    <property type="entry name" value="Subtilisin-like"/>
    <property type="match status" value="1"/>
</dbReference>
<name>A0A377I7K2_AVIPA</name>
<dbReference type="AlphaFoldDB" id="A0A377I7K2"/>
<feature type="domain" description="Peptidase S8/S53" evidence="4">
    <location>
        <begin position="118"/>
        <end position="341"/>
    </location>
</feature>
<gene>
    <name evidence="5" type="primary">ssa1</name>
    <name evidence="5" type="ORF">NCTC11296_01059</name>
</gene>
<dbReference type="GO" id="GO:0004252">
    <property type="term" value="F:serine-type endopeptidase activity"/>
    <property type="evidence" value="ECO:0007669"/>
    <property type="project" value="InterPro"/>
</dbReference>
<evidence type="ECO:0000256" key="1">
    <source>
        <dbReference type="SAM" id="Coils"/>
    </source>
</evidence>
<feature type="chain" id="PRO_5016970090" evidence="3">
    <location>
        <begin position="27"/>
        <end position="1081"/>
    </location>
</feature>
<keyword evidence="3" id="KW-0732">Signal</keyword>
<dbReference type="InterPro" id="IPR036852">
    <property type="entry name" value="Peptidase_S8/S53_dom_sf"/>
</dbReference>
<dbReference type="Proteomes" id="UP000254465">
    <property type="component" value="Unassembled WGS sequence"/>
</dbReference>
<keyword evidence="5" id="KW-0645">Protease</keyword>
<feature type="compositionally biased region" description="Polar residues" evidence="2">
    <location>
        <begin position="596"/>
        <end position="620"/>
    </location>
</feature>
<evidence type="ECO:0000259" key="4">
    <source>
        <dbReference type="Pfam" id="PF00082"/>
    </source>
</evidence>
<evidence type="ECO:0000256" key="3">
    <source>
        <dbReference type="SAM" id="SignalP"/>
    </source>
</evidence>
<accession>A0A377I7K2</accession>
<keyword evidence="1" id="KW-0175">Coiled coil</keyword>